<keyword evidence="1" id="KW-0479">Metal-binding</keyword>
<keyword evidence="5" id="KW-1185">Reference proteome</keyword>
<feature type="compositionally biased region" description="Low complexity" evidence="2">
    <location>
        <begin position="131"/>
        <end position="142"/>
    </location>
</feature>
<evidence type="ECO:0000313" key="4">
    <source>
        <dbReference type="EMBL" id="QHT59032.1"/>
    </source>
</evidence>
<evidence type="ECO:0000313" key="5">
    <source>
        <dbReference type="Proteomes" id="UP000476064"/>
    </source>
</evidence>
<feature type="domain" description="SWIM-type" evidence="3">
    <location>
        <begin position="50"/>
        <end position="95"/>
    </location>
</feature>
<dbReference type="KEGG" id="plyc:GXP70_03010"/>
<reference evidence="4 5" key="1">
    <citation type="submission" date="2020-01" db="EMBL/GenBank/DDBJ databases">
        <title>Paenibacillus sp. nov., isolated from tomato rhizosphere.</title>
        <authorList>
            <person name="Weon H.-Y."/>
            <person name="Lee S.A."/>
        </authorList>
    </citation>
    <scope>NUCLEOTIDE SEQUENCE [LARGE SCALE GENOMIC DNA]</scope>
    <source>
        <strain evidence="4 5">12200R-189</strain>
    </source>
</reference>
<gene>
    <name evidence="4" type="ORF">GXP70_03010</name>
</gene>
<evidence type="ECO:0000259" key="3">
    <source>
        <dbReference type="PROSITE" id="PS50966"/>
    </source>
</evidence>
<evidence type="ECO:0000256" key="2">
    <source>
        <dbReference type="SAM" id="MobiDB-lite"/>
    </source>
</evidence>
<dbReference type="AlphaFoldDB" id="A0A6C0FSH8"/>
<dbReference type="InterPro" id="IPR007527">
    <property type="entry name" value="Znf_SWIM"/>
</dbReference>
<feature type="compositionally biased region" description="Gly residues" evidence="2">
    <location>
        <begin position="120"/>
        <end position="130"/>
    </location>
</feature>
<dbReference type="PROSITE" id="PS50966">
    <property type="entry name" value="ZF_SWIM"/>
    <property type="match status" value="1"/>
</dbReference>
<keyword evidence="1" id="KW-0863">Zinc-finger</keyword>
<sequence length="578" mass="64738">MDTDFTIDDTAWRRLLEGVAAHFDELTRMRGFQYYKQGRVESLALRDDGVHVDARVKDTRMHEAAIDLGYIAGSTCDCSLERGCSHLIAALMQYAEQCGRPIQAIVNARAGVKIAHKTGDGIGAGSGTGRPGPSAGASAARTGAERGGEQPNAGRPALRSGGAVSPRPRPTLTEQELTELSVAQWHERFLLRKGPLHMHVRTAQEAGALLDELQAMRPELPYALEQLFNLHASLFVLEQMVKPAQADWRQSGLFMGFHAQQALDGLVAQTRQLLEEKLALASGSSAYWRHLLETAALLRERMLTEDKTLHCFAPLYQSLWLHWLSPASAGSKPLYEEELQQLQAARQALGNALSPLPWTIAQCLLLLFLERDGEAFRLLRERGSSLLLKPGHLTALLETLNGAGQWERLRDWLIETGPLLTGFRADDLAPYGDYWSIVAGQLPEAEPAMWDTLAAMLPFSRKIYEQALAAHGKWERWIDYQIYSGEEPLSFRVGDLKPIEKEAPELLLPFYHQAVERYVLQKNRDGYKAATKLLKRLSKLYARLKREERWEQFFAAFAGRNSRLRALQEELRKGGLLS</sequence>
<organism evidence="4 5">
    <name type="scientific">Paenibacillus lycopersici</name>
    <dbReference type="NCBI Taxonomy" id="2704462"/>
    <lineage>
        <taxon>Bacteria</taxon>
        <taxon>Bacillati</taxon>
        <taxon>Bacillota</taxon>
        <taxon>Bacilli</taxon>
        <taxon>Bacillales</taxon>
        <taxon>Paenibacillaceae</taxon>
        <taxon>Paenibacillus</taxon>
    </lineage>
</organism>
<name>A0A6C0FSH8_9BACL</name>
<keyword evidence="1" id="KW-0862">Zinc</keyword>
<dbReference type="EMBL" id="CP048209">
    <property type="protein sequence ID" value="QHT59032.1"/>
    <property type="molecule type" value="Genomic_DNA"/>
</dbReference>
<proteinExistence type="predicted"/>
<accession>A0A6C0FSH8</accession>
<dbReference type="Proteomes" id="UP000476064">
    <property type="component" value="Chromosome"/>
</dbReference>
<feature type="region of interest" description="Disordered" evidence="2">
    <location>
        <begin position="120"/>
        <end position="170"/>
    </location>
</feature>
<protein>
    <recommendedName>
        <fullName evidence="3">SWIM-type domain-containing protein</fullName>
    </recommendedName>
</protein>
<dbReference type="GO" id="GO:0008270">
    <property type="term" value="F:zinc ion binding"/>
    <property type="evidence" value="ECO:0007669"/>
    <property type="project" value="UniProtKB-KW"/>
</dbReference>
<dbReference type="RefSeq" id="WP_162355100.1">
    <property type="nucleotide sequence ID" value="NZ_CP048209.1"/>
</dbReference>
<evidence type="ECO:0000256" key="1">
    <source>
        <dbReference type="PROSITE-ProRule" id="PRU00325"/>
    </source>
</evidence>